<dbReference type="Proteomes" id="UP000265768">
    <property type="component" value="Unassembled WGS sequence"/>
</dbReference>
<keyword evidence="2" id="KW-1185">Reference proteome</keyword>
<proteinExistence type="predicted"/>
<dbReference type="EMBL" id="QZEY01000035">
    <property type="protein sequence ID" value="RJL19727.1"/>
    <property type="molecule type" value="Genomic_DNA"/>
</dbReference>
<protein>
    <submittedName>
        <fullName evidence="1">Uncharacterized protein</fullName>
    </submittedName>
</protein>
<gene>
    <name evidence="1" type="ORF">D5H75_40080</name>
</gene>
<evidence type="ECO:0000313" key="1">
    <source>
        <dbReference type="EMBL" id="RJL19727.1"/>
    </source>
</evidence>
<accession>A0A3A3ZY61</accession>
<reference evidence="1 2" key="1">
    <citation type="submission" date="2018-09" db="EMBL/GenBank/DDBJ databases">
        <title>YIM 75507 draft genome.</title>
        <authorList>
            <person name="Tang S."/>
            <person name="Feng Y."/>
        </authorList>
    </citation>
    <scope>NUCLEOTIDE SEQUENCE [LARGE SCALE GENOMIC DNA]</scope>
    <source>
        <strain evidence="1 2">YIM 75507</strain>
    </source>
</reference>
<organism evidence="1 2">
    <name type="scientific">Bailinhaonella thermotolerans</name>
    <dbReference type="NCBI Taxonomy" id="1070861"/>
    <lineage>
        <taxon>Bacteria</taxon>
        <taxon>Bacillati</taxon>
        <taxon>Actinomycetota</taxon>
        <taxon>Actinomycetes</taxon>
        <taxon>Streptosporangiales</taxon>
        <taxon>Streptosporangiaceae</taxon>
        <taxon>Bailinhaonella</taxon>
    </lineage>
</organism>
<sequence length="160" mass="17393">MRMVVCPTQDRLTPWSVVDFTVTPPEARMSRRVWRTLHAARAYAELATARPHAYAAAAEAAHLLDTICDRYARWIEEVGAPRLIPGADGSYLIEWIAGPDAWARLALWGGVDVTATAYLGSTVQVGPYLRSTATARVEMLTGYVIRITPVTAPAAELAAA</sequence>
<dbReference type="AlphaFoldDB" id="A0A3A3ZY61"/>
<evidence type="ECO:0000313" key="2">
    <source>
        <dbReference type="Proteomes" id="UP000265768"/>
    </source>
</evidence>
<comment type="caution">
    <text evidence="1">The sequence shown here is derived from an EMBL/GenBank/DDBJ whole genome shotgun (WGS) entry which is preliminary data.</text>
</comment>
<dbReference type="RefSeq" id="WP_119931872.1">
    <property type="nucleotide sequence ID" value="NZ_QZEY01000035.1"/>
</dbReference>
<name>A0A3A3ZY61_9ACTN</name>